<reference evidence="2" key="1">
    <citation type="journal article" date="2013" name="Nat. Genet.">
        <title>The duck genome and transcriptome provide insight into an avian influenza virus reservoir species.</title>
        <authorList>
            <person name="Huang Y."/>
            <person name="Li Y."/>
            <person name="Burt D.W."/>
            <person name="Chen H."/>
            <person name="Zhang Y."/>
            <person name="Qian W."/>
            <person name="Kim H."/>
            <person name="Gan S."/>
            <person name="Zhao Y."/>
            <person name="Li J."/>
            <person name="Yi K."/>
            <person name="Feng H."/>
            <person name="Zhu P."/>
            <person name="Li B."/>
            <person name="Liu Q."/>
            <person name="Fairley S."/>
            <person name="Magor K.E."/>
            <person name="Du Z."/>
            <person name="Hu X."/>
            <person name="Goodman L."/>
            <person name="Tafer H."/>
            <person name="Vignal A."/>
            <person name="Lee T."/>
            <person name="Kim K.W."/>
            <person name="Sheng Z."/>
            <person name="An Y."/>
            <person name="Searle S."/>
            <person name="Herrero J."/>
            <person name="Groenen M.A."/>
            <person name="Crooijmans R.P."/>
            <person name="Faraut T."/>
            <person name="Cai Q."/>
            <person name="Webster R.G."/>
            <person name="Aldridge J.R."/>
            <person name="Warren W.C."/>
            <person name="Bartschat S."/>
            <person name="Kehr S."/>
            <person name="Marz M."/>
            <person name="Stadler P.F."/>
            <person name="Smith J."/>
            <person name="Kraus R.H."/>
            <person name="Zhao Y."/>
            <person name="Ren L."/>
            <person name="Fei J."/>
            <person name="Morisson M."/>
            <person name="Kaiser P."/>
            <person name="Griffin D.K."/>
            <person name="Rao M."/>
            <person name="Pitel F."/>
            <person name="Wang J."/>
            <person name="Li N."/>
        </authorList>
    </citation>
    <scope>NUCLEOTIDE SEQUENCE [LARGE SCALE GENOMIC DNA]</scope>
</reference>
<evidence type="ECO:0000313" key="2">
    <source>
        <dbReference type="Proteomes" id="UP000296049"/>
    </source>
</evidence>
<dbReference type="EMBL" id="KB743670">
    <property type="protein sequence ID" value="EOA97494.1"/>
    <property type="molecule type" value="Genomic_DNA"/>
</dbReference>
<gene>
    <name evidence="1" type="ORF">Anapl_12544</name>
</gene>
<protein>
    <submittedName>
        <fullName evidence="1">Uncharacterized protein</fullName>
    </submittedName>
</protein>
<proteinExistence type="predicted"/>
<organism evidence="1 2">
    <name type="scientific">Anas platyrhynchos</name>
    <name type="common">Mallard</name>
    <name type="synonym">Anas boschas</name>
    <dbReference type="NCBI Taxonomy" id="8839"/>
    <lineage>
        <taxon>Eukaryota</taxon>
        <taxon>Metazoa</taxon>
        <taxon>Chordata</taxon>
        <taxon>Craniata</taxon>
        <taxon>Vertebrata</taxon>
        <taxon>Euteleostomi</taxon>
        <taxon>Archelosauria</taxon>
        <taxon>Archosauria</taxon>
        <taxon>Dinosauria</taxon>
        <taxon>Saurischia</taxon>
        <taxon>Theropoda</taxon>
        <taxon>Coelurosauria</taxon>
        <taxon>Aves</taxon>
        <taxon>Neognathae</taxon>
        <taxon>Galloanserae</taxon>
        <taxon>Anseriformes</taxon>
        <taxon>Anatidae</taxon>
        <taxon>Anatinae</taxon>
        <taxon>Anas</taxon>
    </lineage>
</organism>
<dbReference type="AlphaFoldDB" id="R0L7S9"/>
<evidence type="ECO:0000313" key="1">
    <source>
        <dbReference type="EMBL" id="EOA97494.1"/>
    </source>
</evidence>
<accession>R0L7S9</accession>
<keyword evidence="2" id="KW-1185">Reference proteome</keyword>
<name>R0L7S9_ANAPL</name>
<sequence length="436" mass="48215">MHDMQDNMKFLLLKADSLDVEYQERGQCGDGLIEASFTEGADLVSAGHGAMKLPMSKVRDASLLLVPSVVFWEVTKPPPHKPQWMLPSLPGILMNCSPDRAQAHLHQAQPEDKNVSKLSGIHQINRGITQIQVFSKCQATKGEGHKYGALLLSIIKWHFMDSVGSGYGKHSFQGNGCVCKMQAINLGWIYSADFLHRQFLCLWISTVGLSPLKIHSQESLSALVKMRLKYLVESSPSAQMGSAISAEPLLPGQRIISLIQPYLSSNHSVGRDESSRREHVSFARVGEDDRIWASDLIKLKSRCSVQGQGLLSTASLPWGDGATRNFGADFDGDPLQLKRTTRGRFVSGWRKDEHGYLLAPKNLPLSLQELKQRLSSHPSALPLLTETLGLLWLPCSGTAGFDRPENYHGLYSPQNMDLSKQAMPYAGRRPLLIPAK</sequence>
<dbReference type="Proteomes" id="UP000296049">
    <property type="component" value="Unassembled WGS sequence"/>
</dbReference>